<reference evidence="2" key="1">
    <citation type="journal article" date="2015" name="Nature">
        <title>Complex archaea that bridge the gap between prokaryotes and eukaryotes.</title>
        <authorList>
            <person name="Spang A."/>
            <person name="Saw J.H."/>
            <person name="Jorgensen S.L."/>
            <person name="Zaremba-Niedzwiedzka K."/>
            <person name="Martijn J."/>
            <person name="Lind A.E."/>
            <person name="van Eijk R."/>
            <person name="Schleper C."/>
            <person name="Guy L."/>
            <person name="Ettema T.J."/>
        </authorList>
    </citation>
    <scope>NUCLEOTIDE SEQUENCE</scope>
</reference>
<organism evidence="2">
    <name type="scientific">marine sediment metagenome</name>
    <dbReference type="NCBI Taxonomy" id="412755"/>
    <lineage>
        <taxon>unclassified sequences</taxon>
        <taxon>metagenomes</taxon>
        <taxon>ecological metagenomes</taxon>
    </lineage>
</organism>
<gene>
    <name evidence="2" type="ORF">LCGC14_0367100</name>
</gene>
<evidence type="ECO:0000313" key="2">
    <source>
        <dbReference type="EMBL" id="KKN76739.1"/>
    </source>
</evidence>
<protein>
    <submittedName>
        <fullName evidence="2">Uncharacterized protein</fullName>
    </submittedName>
</protein>
<comment type="caution">
    <text evidence="2">The sequence shown here is derived from an EMBL/GenBank/DDBJ whole genome shotgun (WGS) entry which is preliminary data.</text>
</comment>
<feature type="region of interest" description="Disordered" evidence="1">
    <location>
        <begin position="61"/>
        <end position="130"/>
    </location>
</feature>
<dbReference type="AlphaFoldDB" id="A0A0F9TC48"/>
<feature type="compositionally biased region" description="Basic and acidic residues" evidence="1">
    <location>
        <begin position="62"/>
        <end position="92"/>
    </location>
</feature>
<accession>A0A0F9TC48</accession>
<feature type="compositionally biased region" description="Acidic residues" evidence="1">
    <location>
        <begin position="93"/>
        <end position="121"/>
    </location>
</feature>
<name>A0A0F9TC48_9ZZZZ</name>
<dbReference type="EMBL" id="LAZR01000290">
    <property type="protein sequence ID" value="KKN76739.1"/>
    <property type="molecule type" value="Genomic_DNA"/>
</dbReference>
<evidence type="ECO:0000256" key="1">
    <source>
        <dbReference type="SAM" id="MobiDB-lite"/>
    </source>
</evidence>
<proteinExistence type="predicted"/>
<sequence>MNALALALTALRGISTLLGGVTIRGRDGSELLNLLASLVEEGADAFEDLKAFTGTIETMVADNRDPTSAEWDDMRSRGQAAHDRLQAVKEELTAEEETVEEETPEAEPVPEAEPEAEEEADPTPTPEGQP</sequence>